<dbReference type="Gene3D" id="3.30.1810.10">
    <property type="entry name" value="YdfO-like"/>
    <property type="match status" value="1"/>
</dbReference>
<evidence type="ECO:0000313" key="2">
    <source>
        <dbReference type="Proteomes" id="UP000319175"/>
    </source>
</evidence>
<dbReference type="InterPro" id="IPR036696">
    <property type="entry name" value="YdfO-like_sf"/>
</dbReference>
<dbReference type="OrthoDB" id="1550456at2"/>
<name>A0A501QBK2_9FLAO</name>
<dbReference type="EMBL" id="VFJE01000053">
    <property type="protein sequence ID" value="TPD69744.1"/>
    <property type="molecule type" value="Genomic_DNA"/>
</dbReference>
<dbReference type="InterPro" id="IPR009833">
    <property type="entry name" value="DUF1398"/>
</dbReference>
<dbReference type="RefSeq" id="WP_140000371.1">
    <property type="nucleotide sequence ID" value="NZ_VFJE01000053.1"/>
</dbReference>
<proteinExistence type="predicted"/>
<dbReference type="Proteomes" id="UP000319175">
    <property type="component" value="Unassembled WGS sequence"/>
</dbReference>
<keyword evidence="2" id="KW-1185">Reference proteome</keyword>
<evidence type="ECO:0000313" key="1">
    <source>
        <dbReference type="EMBL" id="TPD69744.1"/>
    </source>
</evidence>
<sequence>MFSEAQIKQAHSKVKSGADFPAYIQEIKFLGVTYYEVYVTDGHSEYHGVNDYKITTSAKYENMTVADNCDIESFKAGLKAHQQGQTDYITFIAMSAESGVEKWEVDTEKMSCTYYDKTGNEILVEQIPNKK</sequence>
<dbReference type="SUPFAM" id="SSF160419">
    <property type="entry name" value="YdfO-like"/>
    <property type="match status" value="1"/>
</dbReference>
<dbReference type="AlphaFoldDB" id="A0A501QBK2"/>
<dbReference type="Pfam" id="PF07166">
    <property type="entry name" value="DUF1398"/>
    <property type="match status" value="1"/>
</dbReference>
<organism evidence="1 2">
    <name type="scientific">Flavobacterium microcysteis</name>
    <dbReference type="NCBI Taxonomy" id="2596891"/>
    <lineage>
        <taxon>Bacteria</taxon>
        <taxon>Pseudomonadati</taxon>
        <taxon>Bacteroidota</taxon>
        <taxon>Flavobacteriia</taxon>
        <taxon>Flavobacteriales</taxon>
        <taxon>Flavobacteriaceae</taxon>
        <taxon>Flavobacterium</taxon>
    </lineage>
</organism>
<protein>
    <submittedName>
        <fullName evidence="1">DUF1398 domain-containing protein</fullName>
    </submittedName>
</protein>
<comment type="caution">
    <text evidence="1">The sequence shown here is derived from an EMBL/GenBank/DDBJ whole genome shotgun (WGS) entry which is preliminary data.</text>
</comment>
<reference evidence="1 2" key="1">
    <citation type="submission" date="2019-06" db="EMBL/GenBank/DDBJ databases">
        <title>Flavobacterium sp. MaA-Y11 from geoumgang.</title>
        <authorList>
            <person name="Jeong S."/>
        </authorList>
    </citation>
    <scope>NUCLEOTIDE SEQUENCE [LARGE SCALE GENOMIC DNA]</scope>
    <source>
        <strain evidence="1 2">MaA-Y11</strain>
    </source>
</reference>
<accession>A0A501QBK2</accession>
<gene>
    <name evidence="1" type="ORF">FJA49_07490</name>
</gene>